<keyword evidence="2" id="KW-1185">Reference proteome</keyword>
<sequence>MGMEKKKWQVTKVRHLMTRSGQMLGHCNSDMVFIEGAPFVVLEWGDYPDGESVPLVTVQLDPKQLDRLDWDEAEYMYQSPIEDPVRHN</sequence>
<dbReference type="RefSeq" id="WP_219235822.1">
    <property type="nucleotide sequence ID" value="NZ_CP049362.1"/>
</dbReference>
<protein>
    <submittedName>
        <fullName evidence="1">Uncharacterized protein</fullName>
    </submittedName>
</protein>
<evidence type="ECO:0000313" key="1">
    <source>
        <dbReference type="EMBL" id="QXX78463.1"/>
    </source>
</evidence>
<dbReference type="EMBL" id="CP049362">
    <property type="protein sequence ID" value="QXX78463.1"/>
    <property type="molecule type" value="Genomic_DNA"/>
</dbReference>
<gene>
    <name evidence="1" type="ORF">FE795_05150</name>
</gene>
<organism evidence="1 2">
    <name type="scientific">Alcaligenes ammonioxydans</name>
    <dbReference type="NCBI Taxonomy" id="2582914"/>
    <lineage>
        <taxon>Bacteria</taxon>
        <taxon>Pseudomonadati</taxon>
        <taxon>Pseudomonadota</taxon>
        <taxon>Betaproteobacteria</taxon>
        <taxon>Burkholderiales</taxon>
        <taxon>Alcaligenaceae</taxon>
        <taxon>Alcaligenes</taxon>
    </lineage>
</organism>
<dbReference type="Proteomes" id="UP000826050">
    <property type="component" value="Chromosome"/>
</dbReference>
<proteinExistence type="predicted"/>
<name>A0ABX8SU86_9BURK</name>
<evidence type="ECO:0000313" key="2">
    <source>
        <dbReference type="Proteomes" id="UP000826050"/>
    </source>
</evidence>
<reference evidence="1 2" key="1">
    <citation type="submission" date="2020-02" db="EMBL/GenBank/DDBJ databases">
        <title>Partial ammonium oxidation to N2 by heterotrophic bacteria.</title>
        <authorList>
            <person name="Wu M."/>
        </authorList>
    </citation>
    <scope>NUCLEOTIDE SEQUENCE [LARGE SCALE GENOMIC DNA]</scope>
    <source>
        <strain evidence="1 2">HO-1</strain>
    </source>
</reference>
<accession>A0ABX8SU86</accession>